<evidence type="ECO:0000313" key="3">
    <source>
        <dbReference type="Proteomes" id="UP000757890"/>
    </source>
</evidence>
<feature type="region of interest" description="Disordered" evidence="1">
    <location>
        <begin position="1"/>
        <end position="42"/>
    </location>
</feature>
<evidence type="ECO:0000313" key="2">
    <source>
        <dbReference type="EMBL" id="MBF1129805.1"/>
    </source>
</evidence>
<proteinExistence type="predicted"/>
<reference evidence="2" key="1">
    <citation type="submission" date="2020-04" db="EMBL/GenBank/DDBJ databases">
        <title>Deep metagenomics examines the oral microbiome during advanced dental caries in children, revealing novel taxa and co-occurrences with host molecules.</title>
        <authorList>
            <person name="Baker J.L."/>
            <person name="Morton J.T."/>
            <person name="Dinis M."/>
            <person name="Alvarez R."/>
            <person name="Tran N.C."/>
            <person name="Knight R."/>
            <person name="Edlund A."/>
        </authorList>
    </citation>
    <scope>NUCLEOTIDE SEQUENCE</scope>
    <source>
        <strain evidence="2">JCVI_32_bin.14</strain>
    </source>
</reference>
<evidence type="ECO:0000256" key="1">
    <source>
        <dbReference type="SAM" id="MobiDB-lite"/>
    </source>
</evidence>
<dbReference type="Proteomes" id="UP000757890">
    <property type="component" value="Unassembled WGS sequence"/>
</dbReference>
<accession>A0A930BBC1</accession>
<sequence>MKSNIEGITEQSGIYMGKEGYDNKSKPTPASKAPAEKNKLTTGTLTWENMDNKTEYKEKASGITASTNAVSKLNPLGLGYVPTVPVKGKSESTTLDGT</sequence>
<comment type="caution">
    <text evidence="2">The sequence shown here is derived from an EMBL/GenBank/DDBJ whole genome shotgun (WGS) entry which is preliminary data.</text>
</comment>
<protein>
    <submittedName>
        <fullName evidence="2">Uncharacterized protein</fullName>
    </submittedName>
</protein>
<dbReference type="EMBL" id="JABZMK010000056">
    <property type="protein sequence ID" value="MBF1129805.1"/>
    <property type="molecule type" value="Genomic_DNA"/>
</dbReference>
<dbReference type="AlphaFoldDB" id="A0A930BBC1"/>
<organism evidence="2 3">
    <name type="scientific">Dialister invisus</name>
    <dbReference type="NCBI Taxonomy" id="218538"/>
    <lineage>
        <taxon>Bacteria</taxon>
        <taxon>Bacillati</taxon>
        <taxon>Bacillota</taxon>
        <taxon>Negativicutes</taxon>
        <taxon>Veillonellales</taxon>
        <taxon>Veillonellaceae</taxon>
        <taxon>Dialister</taxon>
    </lineage>
</organism>
<name>A0A930BBC1_9FIRM</name>
<gene>
    <name evidence="2" type="ORF">HXL70_07165</name>
</gene>